<feature type="region of interest" description="Disordered" evidence="1">
    <location>
        <begin position="440"/>
        <end position="463"/>
    </location>
</feature>
<dbReference type="Pfam" id="PF10551">
    <property type="entry name" value="MULE"/>
    <property type="match status" value="1"/>
</dbReference>
<dbReference type="AlphaFoldDB" id="U1GCF7"/>
<dbReference type="PANTHER" id="PTHR31569">
    <property type="entry name" value="SWIM-TYPE DOMAIN-CONTAINING PROTEIN"/>
    <property type="match status" value="1"/>
</dbReference>
<feature type="compositionally biased region" description="Acidic residues" evidence="1">
    <location>
        <begin position="493"/>
        <end position="504"/>
    </location>
</feature>
<dbReference type="OrthoDB" id="4368270at2759"/>
<feature type="compositionally biased region" description="Pro residues" evidence="1">
    <location>
        <begin position="571"/>
        <end position="580"/>
    </location>
</feature>
<gene>
    <name evidence="3" type="ORF">EPUS_09311</name>
</gene>
<dbReference type="eggNOG" id="ENOG502QQB8">
    <property type="taxonomic scope" value="Eukaryota"/>
</dbReference>
<feature type="region of interest" description="Disordered" evidence="1">
    <location>
        <begin position="533"/>
        <end position="552"/>
    </location>
</feature>
<evidence type="ECO:0000313" key="4">
    <source>
        <dbReference type="Proteomes" id="UP000019373"/>
    </source>
</evidence>
<evidence type="ECO:0000313" key="3">
    <source>
        <dbReference type="EMBL" id="ERF69733.1"/>
    </source>
</evidence>
<dbReference type="PANTHER" id="PTHR31569:SF4">
    <property type="entry name" value="SWIM-TYPE DOMAIN-CONTAINING PROTEIN"/>
    <property type="match status" value="1"/>
</dbReference>
<organism evidence="3 4">
    <name type="scientific">Endocarpon pusillum (strain Z07020 / HMAS-L-300199)</name>
    <name type="common">Lichen-forming fungus</name>
    <dbReference type="NCBI Taxonomy" id="1263415"/>
    <lineage>
        <taxon>Eukaryota</taxon>
        <taxon>Fungi</taxon>
        <taxon>Dikarya</taxon>
        <taxon>Ascomycota</taxon>
        <taxon>Pezizomycotina</taxon>
        <taxon>Eurotiomycetes</taxon>
        <taxon>Chaetothyriomycetidae</taxon>
        <taxon>Verrucariales</taxon>
        <taxon>Verrucariaceae</taxon>
        <taxon>Endocarpon</taxon>
    </lineage>
</organism>
<reference evidence="4" key="1">
    <citation type="journal article" date="2014" name="BMC Genomics">
        <title>Genome characteristics reveal the impact of lichenization on lichen-forming fungus Endocarpon pusillum Hedwig (Verrucariales, Ascomycota).</title>
        <authorList>
            <person name="Wang Y.-Y."/>
            <person name="Liu B."/>
            <person name="Zhang X.-Y."/>
            <person name="Zhou Q.-M."/>
            <person name="Zhang T."/>
            <person name="Li H."/>
            <person name="Yu Y.-F."/>
            <person name="Zhang X.-L."/>
            <person name="Hao X.-Y."/>
            <person name="Wang M."/>
            <person name="Wang L."/>
            <person name="Wei J.-C."/>
        </authorList>
    </citation>
    <scope>NUCLEOTIDE SEQUENCE [LARGE SCALE GENOMIC DNA]</scope>
    <source>
        <strain evidence="4">Z07020 / HMAS-L-300199</strain>
    </source>
</reference>
<sequence length="629" mass="73432">MRNSRPELLSQIQNNKLARISARETLSSIRKQFPEAPLTLRDIENIYNKFKQTLNRGLPAIQAMISKLGDEYQFQYVLDDHERLERVLFFHNASLQLLRLFPKSYVLDATYKTNRFNLPLLDIVGFTATNRSFIIGQAFLTHEQEEDYIWVLQWIRDIYKKYELPIPESITTDKAGGLHNACSVVWPEVPHLLCRWHIDKDVRAYCQKEWLEITDRNISNEARKAIINERVNEFLRVWSQLLYATTETEYDRVWSILQRQFRHSQPRILNYLTRTWLPFKETFIRAWTDKIRHYGNVDSSRAEGVHQAIKRQMGSQRIHLNDVVDHLSMYLDLHNKQLREELEYGQQKERTDLQNPLYRKLHGHISYYAIDQQRMIKHLPLEIADFDIQWRIDRLGELAELPLIRRITDPLTVSTRYTKSQKRQLSLFEVIQGQVDALVTASSKRGHRRTKAPSQQRRRPPLKVVTLNSAEKSSLGNSQQPIDIDDIAVSETQEENINSDDDPLGAELQRQRQQPSRRGIQIQGWIEYQAPHSQAANSLQKKRTTPSPLYPPLPLLRTPSPFADLDLPLWPSPTPVPSTPSPLRRASTTSPLSPADEAIPPPQVVVSPMTSPAKKRPRREIQRPQRYRD</sequence>
<evidence type="ECO:0000256" key="1">
    <source>
        <dbReference type="SAM" id="MobiDB-lite"/>
    </source>
</evidence>
<dbReference type="InterPro" id="IPR052579">
    <property type="entry name" value="Zinc_finger_SWIM"/>
</dbReference>
<feature type="region of interest" description="Disordered" evidence="1">
    <location>
        <begin position="493"/>
        <end position="519"/>
    </location>
</feature>
<feature type="region of interest" description="Disordered" evidence="1">
    <location>
        <begin position="571"/>
        <end position="629"/>
    </location>
</feature>
<evidence type="ECO:0000259" key="2">
    <source>
        <dbReference type="Pfam" id="PF10551"/>
    </source>
</evidence>
<feature type="domain" description="MULE transposase" evidence="2">
    <location>
        <begin position="106"/>
        <end position="200"/>
    </location>
</feature>
<dbReference type="Proteomes" id="UP000019373">
    <property type="component" value="Unassembled WGS sequence"/>
</dbReference>
<feature type="compositionally biased region" description="Basic residues" evidence="1">
    <location>
        <begin position="444"/>
        <end position="461"/>
    </location>
</feature>
<feature type="compositionally biased region" description="Basic and acidic residues" evidence="1">
    <location>
        <begin position="619"/>
        <end position="629"/>
    </location>
</feature>
<keyword evidence="4" id="KW-1185">Reference proteome</keyword>
<dbReference type="GeneID" id="19244138"/>
<proteinExistence type="predicted"/>
<protein>
    <recommendedName>
        <fullName evidence="2">MULE transposase domain-containing protein</fullName>
    </recommendedName>
</protein>
<dbReference type="InterPro" id="IPR018289">
    <property type="entry name" value="MULE_transposase_dom"/>
</dbReference>
<dbReference type="HOGENOM" id="CLU_434759_0_0_1"/>
<dbReference type="EMBL" id="KE721394">
    <property type="protein sequence ID" value="ERF69733.1"/>
    <property type="molecule type" value="Genomic_DNA"/>
</dbReference>
<dbReference type="RefSeq" id="XP_007804622.1">
    <property type="nucleotide sequence ID" value="XM_007806431.1"/>
</dbReference>
<accession>U1GCF7</accession>
<name>U1GCF7_ENDPU</name>
<dbReference type="OMA" id="FKEVVTH"/>